<reference evidence="3" key="1">
    <citation type="submission" date="2015-08" db="EMBL/GenBank/DDBJ databases">
        <authorList>
            <person name="Kim K.M."/>
        </authorList>
    </citation>
    <scope>NUCLEOTIDE SEQUENCE [LARGE SCALE GENOMIC DNA]</scope>
    <source>
        <strain evidence="3">KCTC 23892</strain>
    </source>
</reference>
<feature type="transmembrane region" description="Helical" evidence="1">
    <location>
        <begin position="268"/>
        <end position="285"/>
    </location>
</feature>
<keyword evidence="1" id="KW-1133">Transmembrane helix</keyword>
<dbReference type="AlphaFoldDB" id="A0A1B3BCA2"/>
<protein>
    <submittedName>
        <fullName evidence="2">Signaling modulator of AmpD, AmpE</fullName>
    </submittedName>
</protein>
<feature type="transmembrane region" description="Helical" evidence="1">
    <location>
        <begin position="155"/>
        <end position="173"/>
    </location>
</feature>
<dbReference type="OrthoDB" id="9811967at2"/>
<accession>A0A1B3BCA2</accession>
<sequence length="286" mass="32328">MALLALVIAILIERYYHSNQSTTRDKLSSDNWYFSYSRLLKKTFGDKSWYRGWVRESVEVFIPTIAIFILFKLFDDGFIASLIVLALMVLILVHAFGPQLPSKQLENFFKALEDKDDPQAAYEYAKTYTGKEADTEEQMIKQVTDSIFYNVESQYFSVAIWFVFLGPAGALLYRMLLWQEQEASLGNVGKKVLYFMEWVACRVSALCYLLAGDMAHGIDKIKSEYFDLDVSGKKLLIDTAVASMGQRSTENGVASENHCAISLSQRSGVILFAVIAIASLLGWTFV</sequence>
<dbReference type="RefSeq" id="WP_068992630.1">
    <property type="nucleotide sequence ID" value="NZ_CP012418.1"/>
</dbReference>
<dbReference type="STRING" id="1144748.KS2013_1735"/>
<dbReference type="KEGG" id="ksd:KS2013_1735"/>
<name>A0A1B3BCA2_9GAMM</name>
<dbReference type="Proteomes" id="UP000094147">
    <property type="component" value="Chromosome"/>
</dbReference>
<keyword evidence="3" id="KW-1185">Reference proteome</keyword>
<keyword evidence="1" id="KW-0472">Membrane</keyword>
<dbReference type="EMBL" id="CP012418">
    <property type="protein sequence ID" value="AOE50444.1"/>
    <property type="molecule type" value="Genomic_DNA"/>
</dbReference>
<feature type="transmembrane region" description="Helical" evidence="1">
    <location>
        <begin position="78"/>
        <end position="97"/>
    </location>
</feature>
<dbReference type="InterPro" id="IPR052966">
    <property type="entry name" value="Beta-lactamase_Reg"/>
</dbReference>
<dbReference type="Pfam" id="PF17113">
    <property type="entry name" value="AmpE"/>
    <property type="match status" value="1"/>
</dbReference>
<dbReference type="GO" id="GO:0005886">
    <property type="term" value="C:plasma membrane"/>
    <property type="evidence" value="ECO:0007669"/>
    <property type="project" value="TreeGrafter"/>
</dbReference>
<proteinExistence type="predicted"/>
<dbReference type="PANTHER" id="PTHR38684">
    <property type="entry name" value="PROTEIN AMPE"/>
    <property type="match status" value="1"/>
</dbReference>
<gene>
    <name evidence="2" type="ORF">KS2013_1735</name>
</gene>
<organism evidence="2 3">
    <name type="scientific">Kangiella sediminilitoris</name>
    <dbReference type="NCBI Taxonomy" id="1144748"/>
    <lineage>
        <taxon>Bacteria</taxon>
        <taxon>Pseudomonadati</taxon>
        <taxon>Pseudomonadota</taxon>
        <taxon>Gammaproteobacteria</taxon>
        <taxon>Kangiellales</taxon>
        <taxon>Kangiellaceae</taxon>
        <taxon>Kangiella</taxon>
    </lineage>
</organism>
<keyword evidence="1" id="KW-0812">Transmembrane</keyword>
<evidence type="ECO:0000313" key="3">
    <source>
        <dbReference type="Proteomes" id="UP000094147"/>
    </source>
</evidence>
<dbReference type="GO" id="GO:0046677">
    <property type="term" value="P:response to antibiotic"/>
    <property type="evidence" value="ECO:0007669"/>
    <property type="project" value="TreeGrafter"/>
</dbReference>
<evidence type="ECO:0000256" key="1">
    <source>
        <dbReference type="SAM" id="Phobius"/>
    </source>
</evidence>
<dbReference type="InterPro" id="IPR031347">
    <property type="entry name" value="AmpE"/>
</dbReference>
<dbReference type="PANTHER" id="PTHR38684:SF1">
    <property type="entry name" value="PROTEIN AMPE"/>
    <property type="match status" value="1"/>
</dbReference>
<evidence type="ECO:0000313" key="2">
    <source>
        <dbReference type="EMBL" id="AOE50444.1"/>
    </source>
</evidence>